<evidence type="ECO:0000256" key="2">
    <source>
        <dbReference type="ARBA" id="ARBA00022679"/>
    </source>
</evidence>
<name>A0A1H4CPZ7_XYLRU</name>
<organism evidence="4 5">
    <name type="scientific">Xylanibacter ruminicola</name>
    <name type="common">Prevotella ruminicola</name>
    <dbReference type="NCBI Taxonomy" id="839"/>
    <lineage>
        <taxon>Bacteria</taxon>
        <taxon>Pseudomonadati</taxon>
        <taxon>Bacteroidota</taxon>
        <taxon>Bacteroidia</taxon>
        <taxon>Bacteroidales</taxon>
        <taxon>Prevotellaceae</taxon>
        <taxon>Xylanibacter</taxon>
    </lineage>
</organism>
<dbReference type="InterPro" id="IPR029044">
    <property type="entry name" value="Nucleotide-diphossugar_trans"/>
</dbReference>
<proteinExistence type="predicted"/>
<dbReference type="OrthoDB" id="1114838at2"/>
<dbReference type="PANTHER" id="PTHR22916:SF51">
    <property type="entry name" value="GLYCOSYLTRANSFERASE EPSH-RELATED"/>
    <property type="match status" value="1"/>
</dbReference>
<keyword evidence="1" id="KW-0328">Glycosyltransferase</keyword>
<dbReference type="AlphaFoldDB" id="A0A1H4CPZ7"/>
<dbReference type="GO" id="GO:0016758">
    <property type="term" value="F:hexosyltransferase activity"/>
    <property type="evidence" value="ECO:0007669"/>
    <property type="project" value="UniProtKB-ARBA"/>
</dbReference>
<dbReference type="RefSeq" id="WP_074761440.1">
    <property type="nucleotide sequence ID" value="NZ_FNRF01000003.1"/>
</dbReference>
<sequence>MTKLSIIVPVYNVEDYIRPCIESIFKQGLCDDEYEVIIVNDGSTDNSMGMIEDIISQHNNVTIINQENQSLSVARNNGIQNAKGEYIYMPDSDDVLIENSLSSLLELALESKVDLLVADFLKMSDSEIKNYKHTQQPQITVMKKTGEQLFIEELNPHHCYVWRTLYKRDFLLDNHISFIPGINYQDIPFTHECCLKAKQCIKTSQLLYIYRFDRPGAASSSFSIQKARSYCVAIGNTWRLRNLDNITPNALYKLEENVYCSFCIMMYKASFCITKLSERRKIVSLLNQEAPGIHFSHGIRQRILTFMIKKMPYTYVELYYIYSQIIYKKVPFIPFFSNYMHKENTQYSFR</sequence>
<dbReference type="EMBL" id="FNRF01000003">
    <property type="protein sequence ID" value="SEA62481.1"/>
    <property type="molecule type" value="Genomic_DNA"/>
</dbReference>
<dbReference type="Gene3D" id="3.90.550.10">
    <property type="entry name" value="Spore Coat Polysaccharide Biosynthesis Protein SpsA, Chain A"/>
    <property type="match status" value="1"/>
</dbReference>
<dbReference type="InterPro" id="IPR001173">
    <property type="entry name" value="Glyco_trans_2-like"/>
</dbReference>
<feature type="domain" description="Glycosyltransferase 2-like" evidence="3">
    <location>
        <begin position="5"/>
        <end position="171"/>
    </location>
</feature>
<dbReference type="CDD" id="cd00761">
    <property type="entry name" value="Glyco_tranf_GTA_type"/>
    <property type="match status" value="1"/>
</dbReference>
<keyword evidence="2 4" id="KW-0808">Transferase</keyword>
<dbReference type="Pfam" id="PF00535">
    <property type="entry name" value="Glycos_transf_2"/>
    <property type="match status" value="1"/>
</dbReference>
<reference evidence="4 5" key="1">
    <citation type="submission" date="2016-10" db="EMBL/GenBank/DDBJ databases">
        <authorList>
            <person name="de Groot N.N."/>
        </authorList>
    </citation>
    <scope>NUCLEOTIDE SEQUENCE [LARGE SCALE GENOMIC DNA]</scope>
    <source>
        <strain evidence="4 5">D31d</strain>
    </source>
</reference>
<protein>
    <submittedName>
        <fullName evidence="4">Glycosyltransferase involved in cell wall bisynthesis</fullName>
    </submittedName>
</protein>
<evidence type="ECO:0000259" key="3">
    <source>
        <dbReference type="Pfam" id="PF00535"/>
    </source>
</evidence>
<gene>
    <name evidence="4" type="ORF">SAMN05216462_2079</name>
</gene>
<evidence type="ECO:0000256" key="1">
    <source>
        <dbReference type="ARBA" id="ARBA00022676"/>
    </source>
</evidence>
<dbReference type="PANTHER" id="PTHR22916">
    <property type="entry name" value="GLYCOSYLTRANSFERASE"/>
    <property type="match status" value="1"/>
</dbReference>
<accession>A0A1H4CPZ7</accession>
<dbReference type="SUPFAM" id="SSF53448">
    <property type="entry name" value="Nucleotide-diphospho-sugar transferases"/>
    <property type="match status" value="1"/>
</dbReference>
<evidence type="ECO:0000313" key="5">
    <source>
        <dbReference type="Proteomes" id="UP000182257"/>
    </source>
</evidence>
<evidence type="ECO:0000313" key="4">
    <source>
        <dbReference type="EMBL" id="SEA62481.1"/>
    </source>
</evidence>
<dbReference type="Proteomes" id="UP000182257">
    <property type="component" value="Unassembled WGS sequence"/>
</dbReference>